<dbReference type="EMBL" id="JBFXLU010000132">
    <property type="protein sequence ID" value="KAL2839489.1"/>
    <property type="molecule type" value="Genomic_DNA"/>
</dbReference>
<organism evidence="2 3">
    <name type="scientific">Aspergillus pseudoustus</name>
    <dbReference type="NCBI Taxonomy" id="1810923"/>
    <lineage>
        <taxon>Eukaryota</taxon>
        <taxon>Fungi</taxon>
        <taxon>Dikarya</taxon>
        <taxon>Ascomycota</taxon>
        <taxon>Pezizomycotina</taxon>
        <taxon>Eurotiomycetes</taxon>
        <taxon>Eurotiomycetidae</taxon>
        <taxon>Eurotiales</taxon>
        <taxon>Aspergillaceae</taxon>
        <taxon>Aspergillus</taxon>
        <taxon>Aspergillus subgen. Nidulantes</taxon>
    </lineage>
</organism>
<accession>A0ABR4JIV0</accession>
<dbReference type="PANTHER" id="PTHR21310">
    <property type="entry name" value="AMINOGLYCOSIDE PHOSPHOTRANSFERASE-RELATED-RELATED"/>
    <property type="match status" value="1"/>
</dbReference>
<dbReference type="InterPro" id="IPR002575">
    <property type="entry name" value="Aminoglycoside_PTrfase"/>
</dbReference>
<reference evidence="2 3" key="1">
    <citation type="submission" date="2024-07" db="EMBL/GenBank/DDBJ databases">
        <title>Section-level genome sequencing and comparative genomics of Aspergillus sections Usti and Cavernicolus.</title>
        <authorList>
            <consortium name="Lawrence Berkeley National Laboratory"/>
            <person name="Nybo J.L."/>
            <person name="Vesth T.C."/>
            <person name="Theobald S."/>
            <person name="Frisvad J.C."/>
            <person name="Larsen T.O."/>
            <person name="Kjaerboelling I."/>
            <person name="Rothschild-Mancinelli K."/>
            <person name="Lyhne E.K."/>
            <person name="Kogle M.E."/>
            <person name="Barry K."/>
            <person name="Clum A."/>
            <person name="Na H."/>
            <person name="Ledsgaard L."/>
            <person name="Lin J."/>
            <person name="Lipzen A."/>
            <person name="Kuo A."/>
            <person name="Riley R."/>
            <person name="Mondo S."/>
            <person name="Labutti K."/>
            <person name="Haridas S."/>
            <person name="Pangalinan J."/>
            <person name="Salamov A.A."/>
            <person name="Simmons B.A."/>
            <person name="Magnuson J.K."/>
            <person name="Chen J."/>
            <person name="Drula E."/>
            <person name="Henrissat B."/>
            <person name="Wiebenga A."/>
            <person name="Lubbers R.J."/>
            <person name="Gomes A.C."/>
            <person name="Makela M.R."/>
            <person name="Stajich J."/>
            <person name="Grigoriev I.V."/>
            <person name="Mortensen U.H."/>
            <person name="De Vries R.P."/>
            <person name="Baker S.E."/>
            <person name="Andersen M.R."/>
        </authorList>
    </citation>
    <scope>NUCLEOTIDE SEQUENCE [LARGE SCALE GENOMIC DNA]</scope>
    <source>
        <strain evidence="2 3">CBS 123904</strain>
    </source>
</reference>
<proteinExistence type="predicted"/>
<dbReference type="SUPFAM" id="SSF56112">
    <property type="entry name" value="Protein kinase-like (PK-like)"/>
    <property type="match status" value="1"/>
</dbReference>
<dbReference type="InterPro" id="IPR051678">
    <property type="entry name" value="AGP_Transferase"/>
</dbReference>
<dbReference type="PANTHER" id="PTHR21310:SF15">
    <property type="entry name" value="AMINOGLYCOSIDE PHOSPHOTRANSFERASE DOMAIN-CONTAINING PROTEIN"/>
    <property type="match status" value="1"/>
</dbReference>
<dbReference type="Pfam" id="PF01636">
    <property type="entry name" value="APH"/>
    <property type="match status" value="1"/>
</dbReference>
<feature type="domain" description="Aminoglycoside phosphotransferase" evidence="1">
    <location>
        <begin position="144"/>
        <end position="318"/>
    </location>
</feature>
<protein>
    <recommendedName>
        <fullName evidence="1">Aminoglycoside phosphotransferase domain-containing protein</fullName>
    </recommendedName>
</protein>
<evidence type="ECO:0000313" key="3">
    <source>
        <dbReference type="Proteomes" id="UP001610446"/>
    </source>
</evidence>
<gene>
    <name evidence="2" type="ORF">BJY01DRAFT_237075</name>
</gene>
<name>A0ABR4JIV0_9EURO</name>
<evidence type="ECO:0000259" key="1">
    <source>
        <dbReference type="Pfam" id="PF01636"/>
    </source>
</evidence>
<comment type="caution">
    <text evidence="2">The sequence shown here is derived from an EMBL/GenBank/DDBJ whole genome shotgun (WGS) entry which is preliminary data.</text>
</comment>
<dbReference type="InterPro" id="IPR011009">
    <property type="entry name" value="Kinase-like_dom_sf"/>
</dbReference>
<keyword evidence="3" id="KW-1185">Reference proteome</keyword>
<evidence type="ECO:0000313" key="2">
    <source>
        <dbReference type="EMBL" id="KAL2839489.1"/>
    </source>
</evidence>
<sequence>MPSARLWTRNPATDLLSVVGKRYRFAHRVALSKIMSEAGQLNIEKVYHLEDKVISSSETNLRDHFPSDYHRRYRWAKPKVKREEKPVKDWHPHHCNSQRSLANGALKDLTLRSERLFELRIHDSVVAKCSDSLVIKISSGTRDHTEYHNLQYLAEHVPNLPIPKPHGLVELGRAMFVTYIPDTTLEKTRPTLPPGAKASIQSQLDAKFSRLRSLRQDDEPEHGGIRGEGFKDYRIIEIFAYKGITTAREFDQLQFSAKHLEEEDKSLAGSVFTHGDLMECNIIVQEDPGVEGSYLVTCILDWEDSGFKPEYYECTILSSGQSIDRNDDWYLFALHCISPLRFPVRWLVDRLWGNLLWSWRTDIVR</sequence>
<dbReference type="Proteomes" id="UP001610446">
    <property type="component" value="Unassembled WGS sequence"/>
</dbReference>